<feature type="region of interest" description="Disordered" evidence="1">
    <location>
        <begin position="482"/>
        <end position="517"/>
    </location>
</feature>
<dbReference type="RefSeq" id="WP_169409622.1">
    <property type="nucleotide sequence ID" value="NZ_JAAXKZ010000001.1"/>
</dbReference>
<sequence>MGFFLMIASWSLAAPYDGSPDEFDHVVRAVGVVSGEVAPPEADAKRGTGAFQTVPAGLVRANCWAFDPMKSAACAEPPSADATPVVAPSGAGRYYPAYYAVVGLPLKWWPGWSGLLIARLLSGALSAALLAGALVSIVRCSRHRLMLAGLLVAVTPMATYMASAINPNGMEMAAGVAFFTALIPLLVGRTKGATTGLLWLAGLSGLALAVLRASSLLWLAVGFIAFLVPWRSQNLRPLLSRKATWPWVIGIGAAGLSAVVWILAMNTTDLGDYTGGRILTASQAWMIEAENWRGYLDQMIGVTGWLDTRMSGVFYLTWQLAAGALLLASLVVARRIDRWRMLLLLGGGVLVPAYMEVRFANETGFITQGRYVLPMLAGVVLFAAFVLEERAVAAPYARTIVRLTALLLLPIHLICLLYTMARWQRGLPEVGERGITSLDPRLGDWHPIVGSATPIVAQILGLLIVGALVWIVSVRPAAEVMTSPSAESETNGRVDGKALTRPESAIAGDGSPTVSTA</sequence>
<evidence type="ECO:0000256" key="1">
    <source>
        <dbReference type="SAM" id="MobiDB-lite"/>
    </source>
</evidence>
<evidence type="ECO:0000256" key="2">
    <source>
        <dbReference type="SAM" id="Phobius"/>
    </source>
</evidence>
<feature type="transmembrane region" description="Helical" evidence="2">
    <location>
        <begin position="216"/>
        <end position="232"/>
    </location>
</feature>
<evidence type="ECO:0000313" key="3">
    <source>
        <dbReference type="EMBL" id="NMH90139.1"/>
    </source>
</evidence>
<keyword evidence="2" id="KW-0812">Transmembrane</keyword>
<dbReference type="AlphaFoldDB" id="A0A848DCD7"/>
<reference evidence="3 4" key="1">
    <citation type="submission" date="2020-04" db="EMBL/GenBank/DDBJ databases">
        <authorList>
            <person name="Klaysubun C."/>
            <person name="Duangmal K."/>
            <person name="Lipun K."/>
        </authorList>
    </citation>
    <scope>NUCLEOTIDE SEQUENCE [LARGE SCALE GENOMIC DNA]</scope>
    <source>
        <strain evidence="3 4">DSM 45300</strain>
    </source>
</reference>
<feature type="compositionally biased region" description="Basic and acidic residues" evidence="1">
    <location>
        <begin position="490"/>
        <end position="500"/>
    </location>
</feature>
<proteinExistence type="predicted"/>
<gene>
    <name evidence="3" type="ORF">HF519_00705</name>
</gene>
<comment type="caution">
    <text evidence="3">The sequence shown here is derived from an EMBL/GenBank/DDBJ whole genome shotgun (WGS) entry which is preliminary data.</text>
</comment>
<dbReference type="InterPro" id="IPR018674">
    <property type="entry name" value="DUF2142_membrane"/>
</dbReference>
<dbReference type="Pfam" id="PF09913">
    <property type="entry name" value="DUF2142"/>
    <property type="match status" value="1"/>
</dbReference>
<feature type="transmembrane region" description="Helical" evidence="2">
    <location>
        <begin position="399"/>
        <end position="421"/>
    </location>
</feature>
<organism evidence="3 4">
    <name type="scientific">Pseudonocardia bannensis</name>
    <dbReference type="NCBI Taxonomy" id="630973"/>
    <lineage>
        <taxon>Bacteria</taxon>
        <taxon>Bacillati</taxon>
        <taxon>Actinomycetota</taxon>
        <taxon>Actinomycetes</taxon>
        <taxon>Pseudonocardiales</taxon>
        <taxon>Pseudonocardiaceae</taxon>
        <taxon>Pseudonocardia</taxon>
    </lineage>
</organism>
<accession>A0A848DCD7</accession>
<feature type="transmembrane region" description="Helical" evidence="2">
    <location>
        <begin position="313"/>
        <end position="332"/>
    </location>
</feature>
<feature type="transmembrane region" description="Helical" evidence="2">
    <location>
        <begin position="339"/>
        <end position="357"/>
    </location>
</feature>
<name>A0A848DCD7_9PSEU</name>
<evidence type="ECO:0000313" key="4">
    <source>
        <dbReference type="Proteomes" id="UP000586918"/>
    </source>
</evidence>
<feature type="transmembrane region" description="Helical" evidence="2">
    <location>
        <begin position="369"/>
        <end position="387"/>
    </location>
</feature>
<feature type="transmembrane region" description="Helical" evidence="2">
    <location>
        <begin position="448"/>
        <end position="472"/>
    </location>
</feature>
<feature type="transmembrane region" description="Helical" evidence="2">
    <location>
        <begin position="244"/>
        <end position="264"/>
    </location>
</feature>
<keyword evidence="2" id="KW-1133">Transmembrane helix</keyword>
<keyword evidence="2" id="KW-0472">Membrane</keyword>
<dbReference type="EMBL" id="JAAXKZ010000001">
    <property type="protein sequence ID" value="NMH90139.1"/>
    <property type="molecule type" value="Genomic_DNA"/>
</dbReference>
<keyword evidence="4" id="KW-1185">Reference proteome</keyword>
<feature type="transmembrane region" description="Helical" evidence="2">
    <location>
        <begin position="145"/>
        <end position="163"/>
    </location>
</feature>
<protein>
    <submittedName>
        <fullName evidence="3">DUF2142 domain-containing protein</fullName>
    </submittedName>
</protein>
<feature type="transmembrane region" description="Helical" evidence="2">
    <location>
        <begin position="116"/>
        <end position="138"/>
    </location>
</feature>
<dbReference type="Proteomes" id="UP000586918">
    <property type="component" value="Unassembled WGS sequence"/>
</dbReference>